<keyword evidence="5" id="KW-1185">Reference proteome</keyword>
<reference evidence="4 5" key="1">
    <citation type="submission" date="2016-07" db="EMBL/GenBank/DDBJ databases">
        <title>Pervasive Adenine N6-methylation of Active Genes in Fungi.</title>
        <authorList>
            <consortium name="DOE Joint Genome Institute"/>
            <person name="Mondo S.J."/>
            <person name="Dannebaum R.O."/>
            <person name="Kuo R.C."/>
            <person name="Labutti K."/>
            <person name="Haridas S."/>
            <person name="Kuo A."/>
            <person name="Salamov A."/>
            <person name="Ahrendt S.R."/>
            <person name="Lipzen A."/>
            <person name="Sullivan W."/>
            <person name="Andreopoulos W.B."/>
            <person name="Clum A."/>
            <person name="Lindquist E."/>
            <person name="Daum C."/>
            <person name="Ramamoorthy G.K."/>
            <person name="Gryganskyi A."/>
            <person name="Culley D."/>
            <person name="Magnuson J.K."/>
            <person name="James T.Y."/>
            <person name="O'Malley M.A."/>
            <person name="Stajich J.E."/>
            <person name="Spatafora J.W."/>
            <person name="Visel A."/>
            <person name="Grigoriev I.V."/>
        </authorList>
    </citation>
    <scope>NUCLEOTIDE SEQUENCE [LARGE SCALE GENOMIC DNA]</scope>
    <source>
        <strain evidence="4 5">CBS 115471</strain>
    </source>
</reference>
<feature type="region of interest" description="Disordered" evidence="3">
    <location>
        <begin position="1"/>
        <end position="21"/>
    </location>
</feature>
<comment type="caution">
    <text evidence="4">The sequence shown here is derived from an EMBL/GenBank/DDBJ whole genome shotgun (WGS) entry which is preliminary data.</text>
</comment>
<keyword evidence="2" id="KW-0539">Nucleus</keyword>
<dbReference type="STRING" id="1231657.A0A1Y1YHK6"/>
<dbReference type="GO" id="GO:0000976">
    <property type="term" value="F:transcription cis-regulatory region binding"/>
    <property type="evidence" value="ECO:0007669"/>
    <property type="project" value="TreeGrafter"/>
</dbReference>
<dbReference type="GO" id="GO:0005634">
    <property type="term" value="C:nucleus"/>
    <property type="evidence" value="ECO:0007669"/>
    <property type="project" value="UniProtKB-SubCell"/>
</dbReference>
<dbReference type="PANTHER" id="PTHR37534">
    <property type="entry name" value="TRANSCRIPTIONAL ACTIVATOR PROTEIN UGA3"/>
    <property type="match status" value="1"/>
</dbReference>
<evidence type="ECO:0000256" key="1">
    <source>
        <dbReference type="ARBA" id="ARBA00004123"/>
    </source>
</evidence>
<comment type="subcellular location">
    <subcellularLocation>
        <location evidence="1">Nucleus</location>
    </subcellularLocation>
</comment>
<gene>
    <name evidence="4" type="ORF">BCR34DRAFT_607255</name>
</gene>
<evidence type="ECO:0000313" key="4">
    <source>
        <dbReference type="EMBL" id="ORX97511.1"/>
    </source>
</evidence>
<dbReference type="OrthoDB" id="648861at2759"/>
<name>A0A1Y1YHK6_9PLEO</name>
<organism evidence="4 5">
    <name type="scientific">Clohesyomyces aquaticus</name>
    <dbReference type="NCBI Taxonomy" id="1231657"/>
    <lineage>
        <taxon>Eukaryota</taxon>
        <taxon>Fungi</taxon>
        <taxon>Dikarya</taxon>
        <taxon>Ascomycota</taxon>
        <taxon>Pezizomycotina</taxon>
        <taxon>Dothideomycetes</taxon>
        <taxon>Pleosporomycetidae</taxon>
        <taxon>Pleosporales</taxon>
        <taxon>Lindgomycetaceae</taxon>
        <taxon>Clohesyomyces</taxon>
    </lineage>
</organism>
<evidence type="ECO:0000256" key="2">
    <source>
        <dbReference type="ARBA" id="ARBA00023242"/>
    </source>
</evidence>
<evidence type="ECO:0000256" key="3">
    <source>
        <dbReference type="SAM" id="MobiDB-lite"/>
    </source>
</evidence>
<protein>
    <submittedName>
        <fullName evidence="4">Fungal-specific transcription factor domain-domain-containing protein</fullName>
    </submittedName>
</protein>
<dbReference type="AlphaFoldDB" id="A0A1Y1YHK6"/>
<dbReference type="EMBL" id="MCFA01000233">
    <property type="protein sequence ID" value="ORX97511.1"/>
    <property type="molecule type" value="Genomic_DNA"/>
</dbReference>
<feature type="compositionally biased region" description="Polar residues" evidence="3">
    <location>
        <begin position="1"/>
        <end position="17"/>
    </location>
</feature>
<dbReference type="Proteomes" id="UP000193144">
    <property type="component" value="Unassembled WGS sequence"/>
</dbReference>
<dbReference type="Pfam" id="PF11951">
    <property type="entry name" value="Fungal_trans_2"/>
    <property type="match status" value="1"/>
</dbReference>
<dbReference type="GO" id="GO:0045944">
    <property type="term" value="P:positive regulation of transcription by RNA polymerase II"/>
    <property type="evidence" value="ECO:0007669"/>
    <property type="project" value="TreeGrafter"/>
</dbReference>
<dbReference type="InterPro" id="IPR021858">
    <property type="entry name" value="Fun_TF"/>
</dbReference>
<dbReference type="GO" id="GO:0003700">
    <property type="term" value="F:DNA-binding transcription factor activity"/>
    <property type="evidence" value="ECO:0007669"/>
    <property type="project" value="TreeGrafter"/>
</dbReference>
<proteinExistence type="predicted"/>
<evidence type="ECO:0000313" key="5">
    <source>
        <dbReference type="Proteomes" id="UP000193144"/>
    </source>
</evidence>
<sequence>MSTNSAQEQPKGTSTKGPPQLVHILRHGESWHTIDRDYPTPTAAQPNGGLAGFEGYGLNGNAFFDFSGPLGMRTWDEAMLLSPSSWPSDPSNGAAGTMNLVPHPVHQPPALPQFPGQEETMNHNNSITVILDRGAQQADPASTSPFSTEGTSISTSIDEDFLVNTFLHMLMPPILTPVEIGPKWASTRAFFGTMAAESPIVRSAIMAFAAMQMQRSGLGRDGSVRADWRPLYDNAARQLSSALAKKSKEAAEKDKNASLKYVLAALFLLTYTDLLTETLPRAHANLREAYNLIHKVDKPCFSIPEKRLISWLRLLDARAVSTAGGEGLFLADTDDTLFDASPAANSAAEPENLDTEIEEILFDVLYHPGIVFYQKVQSFVGRITKIDPWHRSRGTVQDETEVMALASAIGKDLHALYGQRPALMDHAVAGNLTEKHLAKNLAAALTRSFRTYLANYYASFLHLHRVAYKQFPKTKDVNSAIANIKKLSHLMAQTEESLPVNLLWPLLMWGCEEESPEERRWIVDSIRGLESIATNAKPTADLLEEVQRRQDESRCRVDVRTVSQEYFASHHFAIV</sequence>
<dbReference type="PANTHER" id="PTHR37534:SF49">
    <property type="entry name" value="LYSINE BIOSYNTHESIS REGULATORY PROTEIN LYS14"/>
    <property type="match status" value="1"/>
</dbReference>
<accession>A0A1Y1YHK6</accession>